<organism evidence="7 8">
    <name type="scientific">Coemansia umbellata</name>
    <dbReference type="NCBI Taxonomy" id="1424467"/>
    <lineage>
        <taxon>Eukaryota</taxon>
        <taxon>Fungi</taxon>
        <taxon>Fungi incertae sedis</taxon>
        <taxon>Zoopagomycota</taxon>
        <taxon>Kickxellomycotina</taxon>
        <taxon>Kickxellomycetes</taxon>
        <taxon>Kickxellales</taxon>
        <taxon>Kickxellaceae</taxon>
        <taxon>Coemansia</taxon>
    </lineage>
</organism>
<dbReference type="PROSITE" id="PS00086">
    <property type="entry name" value="CYTOCHROME_P450"/>
    <property type="match status" value="1"/>
</dbReference>
<comment type="cofactor">
    <cofactor evidence="1">
        <name>heme</name>
        <dbReference type="ChEBI" id="CHEBI:30413"/>
    </cofactor>
</comment>
<dbReference type="PRINTS" id="PR00385">
    <property type="entry name" value="P450"/>
</dbReference>
<evidence type="ECO:0000256" key="3">
    <source>
        <dbReference type="ARBA" id="ARBA00023002"/>
    </source>
</evidence>
<feature type="transmembrane region" description="Helical" evidence="6">
    <location>
        <begin position="29"/>
        <end position="49"/>
    </location>
</feature>
<dbReference type="InterPro" id="IPR017972">
    <property type="entry name" value="Cyt_P450_CS"/>
</dbReference>
<evidence type="ECO:0000256" key="4">
    <source>
        <dbReference type="ARBA" id="ARBA00023004"/>
    </source>
</evidence>
<name>A0ABQ8PDF9_9FUNG</name>
<evidence type="ECO:0000256" key="2">
    <source>
        <dbReference type="ARBA" id="ARBA00022723"/>
    </source>
</evidence>
<dbReference type="Gene3D" id="1.10.630.10">
    <property type="entry name" value="Cytochrome P450"/>
    <property type="match status" value="1"/>
</dbReference>
<evidence type="ECO:0008006" key="9">
    <source>
        <dbReference type="Google" id="ProtNLM"/>
    </source>
</evidence>
<keyword evidence="6" id="KW-1133">Transmembrane helix</keyword>
<dbReference type="InterPro" id="IPR036396">
    <property type="entry name" value="Cyt_P450_sf"/>
</dbReference>
<dbReference type="PRINTS" id="PR00463">
    <property type="entry name" value="EP450I"/>
</dbReference>
<dbReference type="Pfam" id="PF00067">
    <property type="entry name" value="p450"/>
    <property type="match status" value="1"/>
</dbReference>
<dbReference type="EMBL" id="JANBQD010000195">
    <property type="protein sequence ID" value="KAJ1986115.1"/>
    <property type="molecule type" value="Genomic_DNA"/>
</dbReference>
<dbReference type="SUPFAM" id="SSF48264">
    <property type="entry name" value="Cytochrome P450"/>
    <property type="match status" value="1"/>
</dbReference>
<keyword evidence="6" id="KW-0472">Membrane</keyword>
<keyword evidence="6" id="KW-0812">Transmembrane</keyword>
<keyword evidence="8" id="KW-1185">Reference proteome</keyword>
<comment type="similarity">
    <text evidence="5">Belongs to the cytochrome P450 family.</text>
</comment>
<protein>
    <recommendedName>
        <fullName evidence="9">Cytochrome P450</fullName>
    </recommendedName>
</protein>
<keyword evidence="5" id="KW-0503">Monooxygenase</keyword>
<dbReference type="InterPro" id="IPR002401">
    <property type="entry name" value="Cyt_P450_E_grp-I"/>
</dbReference>
<evidence type="ECO:0000313" key="7">
    <source>
        <dbReference type="EMBL" id="KAJ1986115.1"/>
    </source>
</evidence>
<dbReference type="PANTHER" id="PTHR24305">
    <property type="entry name" value="CYTOCHROME P450"/>
    <property type="match status" value="1"/>
</dbReference>
<evidence type="ECO:0000256" key="1">
    <source>
        <dbReference type="ARBA" id="ARBA00001971"/>
    </source>
</evidence>
<gene>
    <name evidence="7" type="ORF">EDC05_006416</name>
</gene>
<dbReference type="PANTHER" id="PTHR24305:SF235">
    <property type="entry name" value="CYTOCHROME P450 MONOOXYGENASE APDB-RELATED"/>
    <property type="match status" value="1"/>
</dbReference>
<dbReference type="InterPro" id="IPR001128">
    <property type="entry name" value="Cyt_P450"/>
</dbReference>
<keyword evidence="4 5" id="KW-0408">Iron</keyword>
<evidence type="ECO:0000256" key="5">
    <source>
        <dbReference type="RuleBase" id="RU000461"/>
    </source>
</evidence>
<proteinExistence type="inferred from homology"/>
<keyword evidence="5" id="KW-0349">Heme</keyword>
<evidence type="ECO:0000313" key="8">
    <source>
        <dbReference type="Proteomes" id="UP001151295"/>
    </source>
</evidence>
<accession>A0ABQ8PDF9</accession>
<evidence type="ECO:0000256" key="6">
    <source>
        <dbReference type="SAM" id="Phobius"/>
    </source>
</evidence>
<reference evidence="7" key="1">
    <citation type="submission" date="2022-07" db="EMBL/GenBank/DDBJ databases">
        <title>Phylogenomic reconstructions and comparative analyses of Kickxellomycotina fungi.</title>
        <authorList>
            <person name="Reynolds N.K."/>
            <person name="Stajich J.E."/>
            <person name="Barry K."/>
            <person name="Grigoriev I.V."/>
            <person name="Crous P."/>
            <person name="Smith M.E."/>
        </authorList>
    </citation>
    <scope>NUCLEOTIDE SEQUENCE</scope>
    <source>
        <strain evidence="7">BCRC 34882</strain>
    </source>
</reference>
<keyword evidence="2 5" id="KW-0479">Metal-binding</keyword>
<keyword evidence="3 5" id="KW-0560">Oxidoreductase</keyword>
<dbReference type="InterPro" id="IPR050121">
    <property type="entry name" value="Cytochrome_P450_monoxygenase"/>
</dbReference>
<sequence length="524" mass="59171">MAVLRMLAQKGMFWITDTFTRNSCLNAKLLLAALAICFIGRTIYLLYFAPLSKLPGSALAKLTMLPIKLDALLGRLGDACERDYYKYGDIYVVGPNAVVLNNPVDCRTVLGTHRFIKSSMYKEFALIDDTMFTTQSAELTHVRRRQVGPAFTYGYLNEMEPTILDCGIHAIKRKWDGMLLQKGEATVEYSLHFSLTTFDIIGALGYGQRFNALEQDSSQIVDWVNNYNRLAVLGIVFPYLRRFPFSLMVRDLLKSKMDFVEFGNNAAESRREMLRAGKAEKPKDLLQALIDGEDPESRVRMTGSQITAENIGFLIGGTDTTSLTMSWTLHYLLLYPNAYRKAVSEVRGKFARDHTITYAQGKAHLPYVDACIHEAMRIRAVSGVFLPRIVPRGGATFQGHYLPEGTQVGVNIAGANHHQGTWDNPQRFAPERFIVDERAKQNVITFSSGVRICPGRNLAMYEMMTILANLLKDYDFELPSDAIFRPERLDGLGNPVVMPRKHSLTVVPKYPERDCRVIIRHAVW</sequence>
<dbReference type="Proteomes" id="UP001151295">
    <property type="component" value="Unassembled WGS sequence"/>
</dbReference>
<comment type="caution">
    <text evidence="7">The sequence shown here is derived from an EMBL/GenBank/DDBJ whole genome shotgun (WGS) entry which is preliminary data.</text>
</comment>